<keyword evidence="5" id="KW-0472">Membrane</keyword>
<dbReference type="InterPro" id="IPR002401">
    <property type="entry name" value="Cyt_P450_E_grp-I"/>
</dbReference>
<comment type="cofactor">
    <cofactor evidence="4">
        <name>heme</name>
        <dbReference type="ChEBI" id="CHEBI:30413"/>
    </cofactor>
</comment>
<dbReference type="GO" id="GO:0004497">
    <property type="term" value="F:monooxygenase activity"/>
    <property type="evidence" value="ECO:0007669"/>
    <property type="project" value="InterPro"/>
</dbReference>
<keyword evidence="5" id="KW-1133">Transmembrane helix</keyword>
<keyword evidence="7" id="KW-1185">Reference proteome</keyword>
<evidence type="ECO:0000256" key="1">
    <source>
        <dbReference type="ARBA" id="ARBA00022617"/>
    </source>
</evidence>
<feature type="binding site" description="axial binding residue" evidence="4">
    <location>
        <position position="415"/>
    </location>
    <ligand>
        <name>heme</name>
        <dbReference type="ChEBI" id="CHEBI:30413"/>
    </ligand>
    <ligandPart>
        <name>Fe</name>
        <dbReference type="ChEBI" id="CHEBI:18248"/>
    </ligandPart>
</feature>
<gene>
    <name evidence="6" type="ORF">QQS21_006053</name>
</gene>
<feature type="transmembrane region" description="Helical" evidence="5">
    <location>
        <begin position="188"/>
        <end position="210"/>
    </location>
</feature>
<dbReference type="PRINTS" id="PR00463">
    <property type="entry name" value="EP450I"/>
</dbReference>
<sequence length="472" mass="53485">MVVRKSYFEWKNTPRLVRGVSEVWYVPAPISSITCRIRRGSGNAGKGPIARISPEDIVTSDAELVKRILAVRSPYTRSEWYNGMRFDPSKNFVLSMREDSLHTMMRSRMAAGYSGKDVEDLEKKVDSNVMKLVHLIDSYIVENKPFDLSRKVHYFTLDVLSDIAFGQPFGNLASDSDKHDYIKNIETYVPFLIISTVMAWIIPVLGLRVFRPFMPSEHDVLGIGRIMGIAKEVAAKRYGPNKKVNKDMVGSFVAHGLTQEQTESEIPGQIVAGSDTTATAIRATLLHIITSPRVLTRLHREIDDTRLSSPTATDSEIRTMAYLQACIKEGLRMFPPAAGFMSKNVPADGDVWKGISFPPGTRIGLSIWGIVRSKEFWGDDADEFRPERWLEATPERRKEMDSTWDIIFSAGKWGCMGRNVAYIEMNKVLVEILRRFDLAVVDPTRPWKSVQCGIFIQSEFWVRATRRDHEAV</sequence>
<dbReference type="InterPro" id="IPR036396">
    <property type="entry name" value="Cyt_P450_sf"/>
</dbReference>
<dbReference type="InterPro" id="IPR050121">
    <property type="entry name" value="Cytochrome_P450_monoxygenase"/>
</dbReference>
<evidence type="ECO:0000256" key="2">
    <source>
        <dbReference type="ARBA" id="ARBA00022723"/>
    </source>
</evidence>
<dbReference type="GO" id="GO:0016705">
    <property type="term" value="F:oxidoreductase activity, acting on paired donors, with incorporation or reduction of molecular oxygen"/>
    <property type="evidence" value="ECO:0007669"/>
    <property type="project" value="InterPro"/>
</dbReference>
<dbReference type="Proteomes" id="UP001251528">
    <property type="component" value="Unassembled WGS sequence"/>
</dbReference>
<evidence type="ECO:0008006" key="8">
    <source>
        <dbReference type="Google" id="ProtNLM"/>
    </source>
</evidence>
<name>A0AAJ0CNN2_9HYPO</name>
<dbReference type="GO" id="GO:0020037">
    <property type="term" value="F:heme binding"/>
    <property type="evidence" value="ECO:0007669"/>
    <property type="project" value="InterPro"/>
</dbReference>
<dbReference type="CDD" id="cd11060">
    <property type="entry name" value="CYP57A1-like"/>
    <property type="match status" value="1"/>
</dbReference>
<dbReference type="InterPro" id="IPR001128">
    <property type="entry name" value="Cyt_P450"/>
</dbReference>
<dbReference type="PANTHER" id="PTHR24305">
    <property type="entry name" value="CYTOCHROME P450"/>
    <property type="match status" value="1"/>
</dbReference>
<evidence type="ECO:0000313" key="7">
    <source>
        <dbReference type="Proteomes" id="UP001251528"/>
    </source>
</evidence>
<dbReference type="PANTHER" id="PTHR24305:SF168">
    <property type="entry name" value="P450, PUTATIVE (EUROFUNG)-RELATED"/>
    <property type="match status" value="1"/>
</dbReference>
<evidence type="ECO:0000313" key="6">
    <source>
        <dbReference type="EMBL" id="KAK2597356.1"/>
    </source>
</evidence>
<dbReference type="Gene3D" id="1.10.630.10">
    <property type="entry name" value="Cytochrome P450"/>
    <property type="match status" value="1"/>
</dbReference>
<accession>A0AAJ0CNN2</accession>
<keyword evidence="5" id="KW-0812">Transmembrane</keyword>
<comment type="caution">
    <text evidence="6">The sequence shown here is derived from an EMBL/GenBank/DDBJ whole genome shotgun (WGS) entry which is preliminary data.</text>
</comment>
<dbReference type="EMBL" id="JASWJB010000107">
    <property type="protein sequence ID" value="KAK2597356.1"/>
    <property type="molecule type" value="Genomic_DNA"/>
</dbReference>
<keyword evidence="2 4" id="KW-0479">Metal-binding</keyword>
<evidence type="ECO:0000256" key="4">
    <source>
        <dbReference type="PIRSR" id="PIRSR602401-1"/>
    </source>
</evidence>
<proteinExistence type="predicted"/>
<dbReference type="AlphaFoldDB" id="A0AAJ0CNN2"/>
<dbReference type="GO" id="GO:0005506">
    <property type="term" value="F:iron ion binding"/>
    <property type="evidence" value="ECO:0007669"/>
    <property type="project" value="InterPro"/>
</dbReference>
<keyword evidence="1 4" id="KW-0349">Heme</keyword>
<organism evidence="6 7">
    <name type="scientific">Conoideocrella luteorostrata</name>
    <dbReference type="NCBI Taxonomy" id="1105319"/>
    <lineage>
        <taxon>Eukaryota</taxon>
        <taxon>Fungi</taxon>
        <taxon>Dikarya</taxon>
        <taxon>Ascomycota</taxon>
        <taxon>Pezizomycotina</taxon>
        <taxon>Sordariomycetes</taxon>
        <taxon>Hypocreomycetidae</taxon>
        <taxon>Hypocreales</taxon>
        <taxon>Clavicipitaceae</taxon>
        <taxon>Conoideocrella</taxon>
    </lineage>
</organism>
<evidence type="ECO:0000256" key="5">
    <source>
        <dbReference type="SAM" id="Phobius"/>
    </source>
</evidence>
<protein>
    <recommendedName>
        <fullName evidence="8">Cytochrome P450</fullName>
    </recommendedName>
</protein>
<dbReference type="Pfam" id="PF00067">
    <property type="entry name" value="p450"/>
    <property type="match status" value="1"/>
</dbReference>
<reference evidence="6" key="1">
    <citation type="submission" date="2023-06" db="EMBL/GenBank/DDBJ databases">
        <title>Conoideocrella luteorostrata (Hypocreales: Clavicipitaceae), a potential biocontrol fungus for elongate hemlock scale in United States Christmas tree production areas.</title>
        <authorList>
            <person name="Barrett H."/>
            <person name="Lovett B."/>
            <person name="Macias A.M."/>
            <person name="Stajich J.E."/>
            <person name="Kasson M.T."/>
        </authorList>
    </citation>
    <scope>NUCLEOTIDE SEQUENCE</scope>
    <source>
        <strain evidence="6">ARSEF 14590</strain>
    </source>
</reference>
<dbReference type="PRINTS" id="PR00385">
    <property type="entry name" value="P450"/>
</dbReference>
<keyword evidence="3 4" id="KW-0408">Iron</keyword>
<evidence type="ECO:0000256" key="3">
    <source>
        <dbReference type="ARBA" id="ARBA00023004"/>
    </source>
</evidence>
<dbReference type="SUPFAM" id="SSF48264">
    <property type="entry name" value="Cytochrome P450"/>
    <property type="match status" value="1"/>
</dbReference>